<dbReference type="NCBIfam" id="NF011499">
    <property type="entry name" value="PRK14908.1"/>
    <property type="match status" value="1"/>
</dbReference>
<dbReference type="Pfam" id="PF02091">
    <property type="entry name" value="tRNA-synt_2e"/>
    <property type="match status" value="1"/>
</dbReference>
<dbReference type="NCBIfam" id="TIGR00211">
    <property type="entry name" value="glyS"/>
    <property type="match status" value="1"/>
</dbReference>
<dbReference type="PANTHER" id="PTHR30075">
    <property type="entry name" value="GLYCYL-TRNA SYNTHETASE"/>
    <property type="match status" value="1"/>
</dbReference>
<dbReference type="FunFam" id="3.30.930.10:FF:000006">
    <property type="entry name" value="Glycine--tRNA ligase alpha subunit"/>
    <property type="match status" value="1"/>
</dbReference>
<evidence type="ECO:0000256" key="7">
    <source>
        <dbReference type="ARBA" id="ARBA00047937"/>
    </source>
</evidence>
<dbReference type="PRINTS" id="PR01044">
    <property type="entry name" value="TRNASYNTHGA"/>
</dbReference>
<keyword evidence="11" id="KW-1185">Reference proteome</keyword>
<evidence type="ECO:0000313" key="10">
    <source>
        <dbReference type="EMBL" id="TWE11862.1"/>
    </source>
</evidence>
<protein>
    <recommendedName>
        <fullName evidence="8 9">Multifunctional fusion protein</fullName>
    </recommendedName>
    <domain>
        <recommendedName>
            <fullName evidence="9">Glycine--tRNA ligase beta subunit</fullName>
            <ecNumber evidence="9">6.1.1.14</ecNumber>
        </recommendedName>
        <alternativeName>
            <fullName evidence="9">Glycyl-tRNA synthetase beta subunit</fullName>
            <shortName evidence="9">GlyRS</shortName>
        </alternativeName>
    </domain>
    <domain>
        <recommendedName>
            <fullName evidence="8">Glycine--tRNA ligase alpha subunit</fullName>
        </recommendedName>
        <alternativeName>
            <fullName evidence="8">Glycyl-tRNA synthetase alpha subunit</fullName>
        </alternativeName>
    </domain>
</protein>
<evidence type="ECO:0000256" key="1">
    <source>
        <dbReference type="ARBA" id="ARBA00008226"/>
    </source>
</evidence>
<evidence type="ECO:0000256" key="8">
    <source>
        <dbReference type="HAMAP-Rule" id="MF_00254"/>
    </source>
</evidence>
<evidence type="ECO:0000256" key="5">
    <source>
        <dbReference type="ARBA" id="ARBA00022917"/>
    </source>
</evidence>
<accession>A0A561E8B2</accession>
<dbReference type="GO" id="GO:0006426">
    <property type="term" value="P:glycyl-tRNA aminoacylation"/>
    <property type="evidence" value="ECO:0007669"/>
    <property type="project" value="UniProtKB-UniRule"/>
</dbReference>
<dbReference type="OrthoDB" id="9775440at2"/>
<evidence type="ECO:0000256" key="2">
    <source>
        <dbReference type="ARBA" id="ARBA00022598"/>
    </source>
</evidence>
<comment type="catalytic activity">
    <reaction evidence="7 9">
        <text>tRNA(Gly) + glycine + ATP = glycyl-tRNA(Gly) + AMP + diphosphate</text>
        <dbReference type="Rhea" id="RHEA:16013"/>
        <dbReference type="Rhea" id="RHEA-COMP:9664"/>
        <dbReference type="Rhea" id="RHEA-COMP:9683"/>
        <dbReference type="ChEBI" id="CHEBI:30616"/>
        <dbReference type="ChEBI" id="CHEBI:33019"/>
        <dbReference type="ChEBI" id="CHEBI:57305"/>
        <dbReference type="ChEBI" id="CHEBI:78442"/>
        <dbReference type="ChEBI" id="CHEBI:78522"/>
        <dbReference type="ChEBI" id="CHEBI:456215"/>
        <dbReference type="EC" id="6.1.1.14"/>
    </reaction>
</comment>
<evidence type="ECO:0000256" key="6">
    <source>
        <dbReference type="ARBA" id="ARBA00023146"/>
    </source>
</evidence>
<dbReference type="PROSITE" id="PS50861">
    <property type="entry name" value="AA_TRNA_LIGASE_II_GLYAB"/>
    <property type="match status" value="2"/>
</dbReference>
<dbReference type="SUPFAM" id="SSF55681">
    <property type="entry name" value="Class II aaRS and biotin synthetases"/>
    <property type="match status" value="1"/>
</dbReference>
<name>A0A561E8B2_9MICO</name>
<dbReference type="GO" id="GO:0005829">
    <property type="term" value="C:cytosol"/>
    <property type="evidence" value="ECO:0007669"/>
    <property type="project" value="TreeGrafter"/>
</dbReference>
<keyword evidence="4 9" id="KW-0067">ATP-binding</keyword>
<dbReference type="InterPro" id="IPR015944">
    <property type="entry name" value="Gly-tRNA-synth_bsu"/>
</dbReference>
<comment type="subunit">
    <text evidence="9">Tetramer of two alpha and two beta subunits.</text>
</comment>
<organism evidence="10 11">
    <name type="scientific">Rudaeicoccus suwonensis</name>
    <dbReference type="NCBI Taxonomy" id="657409"/>
    <lineage>
        <taxon>Bacteria</taxon>
        <taxon>Bacillati</taxon>
        <taxon>Actinomycetota</taxon>
        <taxon>Actinomycetes</taxon>
        <taxon>Micrococcales</taxon>
        <taxon>Dermacoccaceae</taxon>
        <taxon>Rudaeicoccus</taxon>
    </lineage>
</organism>
<dbReference type="GO" id="GO:0004820">
    <property type="term" value="F:glycine-tRNA ligase activity"/>
    <property type="evidence" value="ECO:0007669"/>
    <property type="project" value="UniProtKB-UniRule"/>
</dbReference>
<dbReference type="AlphaFoldDB" id="A0A561E8B2"/>
<proteinExistence type="inferred from homology"/>
<dbReference type="EMBL" id="VIVQ01000001">
    <property type="protein sequence ID" value="TWE11862.1"/>
    <property type="molecule type" value="Genomic_DNA"/>
</dbReference>
<dbReference type="InterPro" id="IPR045864">
    <property type="entry name" value="aa-tRNA-synth_II/BPL/LPL"/>
</dbReference>
<reference evidence="10 11" key="1">
    <citation type="submission" date="2019-06" db="EMBL/GenBank/DDBJ databases">
        <title>Sequencing the genomes of 1000 actinobacteria strains.</title>
        <authorList>
            <person name="Klenk H.-P."/>
        </authorList>
    </citation>
    <scope>NUCLEOTIDE SEQUENCE [LARGE SCALE GENOMIC DNA]</scope>
    <source>
        <strain evidence="10 11">DSM 19560</strain>
    </source>
</reference>
<dbReference type="PANTHER" id="PTHR30075:SF2">
    <property type="entry name" value="GLYCINE--TRNA LIGASE, CHLOROPLASTIC_MITOCHONDRIAL 2"/>
    <property type="match status" value="1"/>
</dbReference>
<dbReference type="Gene3D" id="3.30.930.10">
    <property type="entry name" value="Bira Bifunctional Protein, Domain 2"/>
    <property type="match status" value="1"/>
</dbReference>
<dbReference type="EC" id="6.1.1.14" evidence="9"/>
<dbReference type="NCBIfam" id="NF006827">
    <property type="entry name" value="PRK09348.1"/>
    <property type="match status" value="1"/>
</dbReference>
<dbReference type="Pfam" id="PF02092">
    <property type="entry name" value="tRNA_synt_2f"/>
    <property type="match status" value="1"/>
</dbReference>
<dbReference type="RefSeq" id="WP_145225410.1">
    <property type="nucleotide sequence ID" value="NZ_VIVQ01000001.1"/>
</dbReference>
<evidence type="ECO:0000256" key="9">
    <source>
        <dbReference type="HAMAP-Rule" id="MF_00255"/>
    </source>
</evidence>
<dbReference type="Gene3D" id="1.20.58.180">
    <property type="entry name" value="Class II aaRS and biotin synthetases, domain 2"/>
    <property type="match status" value="1"/>
</dbReference>
<comment type="subcellular location">
    <subcellularLocation>
        <location evidence="9">Cytoplasm</location>
    </subcellularLocation>
</comment>
<keyword evidence="6 9" id="KW-0030">Aminoacyl-tRNA synthetase</keyword>
<keyword evidence="2 9" id="KW-0436">Ligase</keyword>
<evidence type="ECO:0000313" key="11">
    <source>
        <dbReference type="Proteomes" id="UP000318297"/>
    </source>
</evidence>
<dbReference type="InterPro" id="IPR002310">
    <property type="entry name" value="Gly-tRNA_ligase_asu"/>
</dbReference>
<gene>
    <name evidence="9" type="primary">glyS</name>
    <name evidence="8" type="synonym">glyQ</name>
    <name evidence="10" type="ORF">BKA23_0655</name>
</gene>
<keyword evidence="3 9" id="KW-0547">Nucleotide-binding</keyword>
<dbReference type="InterPro" id="IPR006194">
    <property type="entry name" value="Gly-tRNA-synth_heterodimer"/>
</dbReference>
<dbReference type="HAMAP" id="MF_00254">
    <property type="entry name" value="Gly_tRNA_synth_alpha"/>
    <property type="match status" value="1"/>
</dbReference>
<dbReference type="NCBIfam" id="TIGR00388">
    <property type="entry name" value="glyQ"/>
    <property type="match status" value="1"/>
</dbReference>
<dbReference type="HAMAP" id="MF_00255">
    <property type="entry name" value="Gly_tRNA_synth_beta"/>
    <property type="match status" value="1"/>
</dbReference>
<comment type="similarity">
    <text evidence="1 9">Belongs to the class-II aminoacyl-tRNA synthetase family.</text>
</comment>
<dbReference type="GO" id="GO:0005524">
    <property type="term" value="F:ATP binding"/>
    <property type="evidence" value="ECO:0007669"/>
    <property type="project" value="UniProtKB-UniRule"/>
</dbReference>
<dbReference type="Proteomes" id="UP000318297">
    <property type="component" value="Unassembled WGS sequence"/>
</dbReference>
<keyword evidence="5 9" id="KW-0648">Protein biosynthesis</keyword>
<keyword evidence="9" id="KW-0963">Cytoplasm</keyword>
<dbReference type="SUPFAM" id="SSF109604">
    <property type="entry name" value="HD-domain/PDEase-like"/>
    <property type="match status" value="1"/>
</dbReference>
<evidence type="ECO:0000256" key="4">
    <source>
        <dbReference type="ARBA" id="ARBA00022840"/>
    </source>
</evidence>
<comment type="caution">
    <text evidence="10">The sequence shown here is derived from an EMBL/GenBank/DDBJ whole genome shotgun (WGS) entry which is preliminary data.</text>
</comment>
<evidence type="ECO:0000256" key="3">
    <source>
        <dbReference type="ARBA" id="ARBA00022741"/>
    </source>
</evidence>
<sequence>MLTVQDALIRLQKFWTDRGCMIVQPYNTEVGAGTMNPATLMRVLGPEPWRVAYVEPSVRPDDSRYGENPNRLQTHTQFQVILKPDPGNPQELYLESLQALDIDIHAHDVRFVEDNWAQPAIGAWGLGWEVWLDGMEITQFTYFQQVGGQNLDPVAVELTYGIERIMMAQQGVSHFKDLQYAPGVTYGEAFGQQEYEMSRYYLDDADVATNQEFFDRYVAEATRMVEARLPIPAYSYVLKSSHAFNVLDARGAISTTERAKAFATMRGLARDVSQLWVERRGELDFPLLKSEAPKVLLGAAVRHPADDQEDVDPAALPQDSQLLALEIGVEELPPHVVQQAIDFVRASLTERLDATRLTHGAIDVVGTPRRIVATVAALSAHEPDAESLRKGPKVAAAYDADGNPTKACEGFARGQKVDVADLVRAEFDGAEHVAVRVTETGRGVMEVAGELIAGVIESLRADKNMRWSDPQLSYSRPIRWLVALWGETVVPVHASDLVAGRTTYVHRTNPEPLVRVAKADDLVHVLTTHGLVVDPVQRRAQVVEQARQLAGSVGGTVDVEGESALVDEITNLVEQPHGILGTFGEKYLELPEQILTTVMRKHQRYLPVRDDAGKLLPYFVTIANGDCDDELVRLGNESVMRARYEDAAFFFAADLKVPLEELRAGIAKLTFENRIGSVAQRADRIRDIATGFADTLGITGDQRATLDRAGELAKFDLSSQMVIEMSSLAGPMAKEYALRAGEPAAVATALLEMEQPRTAGGEVPQTTPGAVLALADRFDLLSAMFAIGAKPTGSSDPYALRRAALGVVSILRAHPQLAGITISGGLRAAADRLRQQGIDVSDESVAAATEFVVGRFGQQLRDEGVPVGLVAAVTPLADAPGVATQALADITAARAETRFPALVEAVQRITRIVPEGTPAAYDRALLVEDAEQALLVYVNELPDHANDALPQWIPDALPLVAPLARFFDDIMLMAEDEALRAARLGLVQTVVERAPRGIDWRELNSAL</sequence>